<dbReference type="SUPFAM" id="SSF52777">
    <property type="entry name" value="CoA-dependent acyltransferases"/>
    <property type="match status" value="2"/>
</dbReference>
<dbReference type="Gene3D" id="3.30.559.30">
    <property type="entry name" value="Nonribosomal peptide synthetase, condensation domain"/>
    <property type="match status" value="1"/>
</dbReference>
<dbReference type="GO" id="GO:0008610">
    <property type="term" value="P:lipid biosynthetic process"/>
    <property type="evidence" value="ECO:0007669"/>
    <property type="project" value="UniProtKB-ARBA"/>
</dbReference>
<dbReference type="GO" id="GO:0009366">
    <property type="term" value="C:enterobactin synthetase complex"/>
    <property type="evidence" value="ECO:0007669"/>
    <property type="project" value="TreeGrafter"/>
</dbReference>
<dbReference type="InterPro" id="IPR023213">
    <property type="entry name" value="CAT-like_dom_sf"/>
</dbReference>
<dbReference type="PANTHER" id="PTHR45527">
    <property type="entry name" value="NONRIBOSOMAL PEPTIDE SYNTHETASE"/>
    <property type="match status" value="1"/>
</dbReference>
<dbReference type="GO" id="GO:0005829">
    <property type="term" value="C:cytosol"/>
    <property type="evidence" value="ECO:0007669"/>
    <property type="project" value="TreeGrafter"/>
</dbReference>
<feature type="domain" description="Condensation" evidence="1">
    <location>
        <begin position="42"/>
        <end position="454"/>
    </location>
</feature>
<evidence type="ECO:0000259" key="1">
    <source>
        <dbReference type="Pfam" id="PF00668"/>
    </source>
</evidence>
<dbReference type="PANTHER" id="PTHR45527:SF1">
    <property type="entry name" value="FATTY ACID SYNTHASE"/>
    <property type="match status" value="1"/>
</dbReference>
<reference evidence="2" key="1">
    <citation type="submission" date="2024-07" db="EMBL/GenBank/DDBJ databases">
        <authorList>
            <person name="Yu S.T."/>
        </authorList>
    </citation>
    <scope>NUCLEOTIDE SEQUENCE</scope>
    <source>
        <strain evidence="2">R08</strain>
    </source>
</reference>
<dbReference type="GO" id="GO:0047527">
    <property type="term" value="F:2,3-dihydroxybenzoate-serine ligase activity"/>
    <property type="evidence" value="ECO:0007669"/>
    <property type="project" value="TreeGrafter"/>
</dbReference>
<proteinExistence type="predicted"/>
<dbReference type="GO" id="GO:0009239">
    <property type="term" value="P:enterobactin biosynthetic process"/>
    <property type="evidence" value="ECO:0007669"/>
    <property type="project" value="TreeGrafter"/>
</dbReference>
<dbReference type="RefSeq" id="WP_369191326.1">
    <property type="nucleotide sequence ID" value="NZ_CP163431.1"/>
</dbReference>
<evidence type="ECO:0000313" key="2">
    <source>
        <dbReference type="EMBL" id="XDQ06354.1"/>
    </source>
</evidence>
<dbReference type="AlphaFoldDB" id="A0AB39MKJ1"/>
<gene>
    <name evidence="2" type="ORF">AB5J58_42045</name>
</gene>
<protein>
    <submittedName>
        <fullName evidence="2">Condensation domain-containing protein</fullName>
    </submittedName>
</protein>
<dbReference type="GO" id="GO:0031177">
    <property type="term" value="F:phosphopantetheine binding"/>
    <property type="evidence" value="ECO:0007669"/>
    <property type="project" value="TreeGrafter"/>
</dbReference>
<name>A0AB39MKJ1_9ACTN</name>
<dbReference type="EMBL" id="CP163431">
    <property type="protein sequence ID" value="XDQ06354.1"/>
    <property type="molecule type" value="Genomic_DNA"/>
</dbReference>
<sequence>MHPVNEEGPFEGLPLLSDQADRLAIQEWVEQRGLGVEVRMISRVFRLTGSLRSDALHSALTALVARHEALRVAFPERGKAGRQEIRPARPFVPDEEDLRDLPEAERLDEALRRAGAYLSRNPDLDGGLLFSAVVYRLGDEDHLLGVSVDHLVADGQSFEILANELWELYAAEVEGREAKLPDQPFTYSDFVRWEAEWLGRDPEPRQLIARFAELLDGIGTNAPVSLPEMRRETNDRYEVGTFDVSLPPETFQLLTEYCRSARTTPFIVLFSSYLCALHARNGRADLTALIPVTRRTQEHLLNLVCFLSTYVTVRVKLDTSVSFGQLTRQVRSAVMESQRLGQVPAPEVTSALAPHMLGRLLERPCTFFDVAPGGWTGGNRQAAGLAVEPAELPGQLQQIESLELFASADAESVDFTVVFPADVFDEQGVRELVDVFTSLVHRFLSSPDTPVEELLPSAARVD</sequence>
<dbReference type="InterPro" id="IPR001242">
    <property type="entry name" value="Condensation_dom"/>
</dbReference>
<dbReference type="GO" id="GO:0043041">
    <property type="term" value="P:amino acid activation for nonribosomal peptide biosynthetic process"/>
    <property type="evidence" value="ECO:0007669"/>
    <property type="project" value="TreeGrafter"/>
</dbReference>
<organism evidence="2">
    <name type="scientific">Streptomyces sp. R08</name>
    <dbReference type="NCBI Taxonomy" id="3238624"/>
    <lineage>
        <taxon>Bacteria</taxon>
        <taxon>Bacillati</taxon>
        <taxon>Actinomycetota</taxon>
        <taxon>Actinomycetes</taxon>
        <taxon>Kitasatosporales</taxon>
        <taxon>Streptomycetaceae</taxon>
        <taxon>Streptomyces</taxon>
    </lineage>
</organism>
<accession>A0AB39MKJ1</accession>
<dbReference type="Gene3D" id="3.30.559.10">
    <property type="entry name" value="Chloramphenicol acetyltransferase-like domain"/>
    <property type="match status" value="1"/>
</dbReference>
<dbReference type="Pfam" id="PF00668">
    <property type="entry name" value="Condensation"/>
    <property type="match status" value="1"/>
</dbReference>